<reference evidence="2 3" key="1">
    <citation type="submission" date="2021-01" db="EMBL/GenBank/DDBJ databases">
        <title>Genomic Encyclopedia of Type Strains, Phase IV (KMG-IV): sequencing the most valuable type-strain genomes for metagenomic binning, comparative biology and taxonomic classification.</title>
        <authorList>
            <person name="Goeker M."/>
        </authorList>
    </citation>
    <scope>NUCLEOTIDE SEQUENCE [LARGE SCALE GENOMIC DNA]</scope>
    <source>
        <strain evidence="2 3">DSM 25540</strain>
    </source>
</reference>
<feature type="domain" description="GP-PDE" evidence="1">
    <location>
        <begin position="1"/>
        <end position="235"/>
    </location>
</feature>
<dbReference type="Pfam" id="PF03009">
    <property type="entry name" value="GDPD"/>
    <property type="match status" value="1"/>
</dbReference>
<evidence type="ECO:0000313" key="2">
    <source>
        <dbReference type="EMBL" id="MBM7634554.1"/>
    </source>
</evidence>
<dbReference type="GO" id="GO:0008889">
    <property type="term" value="F:glycerophosphodiester phosphodiesterase activity"/>
    <property type="evidence" value="ECO:0007669"/>
    <property type="project" value="UniProtKB-EC"/>
</dbReference>
<keyword evidence="2" id="KW-0378">Hydrolase</keyword>
<dbReference type="EC" id="3.1.4.46" evidence="2"/>
<dbReference type="PANTHER" id="PTHR46211">
    <property type="entry name" value="GLYCEROPHOSPHORYL DIESTER PHOSPHODIESTERASE"/>
    <property type="match status" value="1"/>
</dbReference>
<dbReference type="EMBL" id="JAFBEC010000014">
    <property type="protein sequence ID" value="MBM7634554.1"/>
    <property type="molecule type" value="Genomic_DNA"/>
</dbReference>
<evidence type="ECO:0000313" key="3">
    <source>
        <dbReference type="Proteomes" id="UP000741863"/>
    </source>
</evidence>
<evidence type="ECO:0000259" key="1">
    <source>
        <dbReference type="PROSITE" id="PS51704"/>
    </source>
</evidence>
<dbReference type="RefSeq" id="WP_204699373.1">
    <property type="nucleotide sequence ID" value="NZ_JAFBEC010000014.1"/>
</dbReference>
<dbReference type="InterPro" id="IPR030395">
    <property type="entry name" value="GP_PDE_dom"/>
</dbReference>
<dbReference type="PROSITE" id="PS51704">
    <property type="entry name" value="GP_PDE"/>
    <property type="match status" value="1"/>
</dbReference>
<dbReference type="CDD" id="cd08563">
    <property type="entry name" value="GDPD_TtGDE_like"/>
    <property type="match status" value="1"/>
</dbReference>
<dbReference type="Gene3D" id="3.20.20.190">
    <property type="entry name" value="Phosphatidylinositol (PI) phosphodiesterase"/>
    <property type="match status" value="1"/>
</dbReference>
<dbReference type="InterPro" id="IPR017946">
    <property type="entry name" value="PLC-like_Pdiesterase_TIM-brl"/>
</dbReference>
<name>A0ABS2PGI7_9BACL</name>
<dbReference type="PANTHER" id="PTHR46211:SF1">
    <property type="entry name" value="GLYCEROPHOSPHODIESTER PHOSPHODIESTERASE, CYTOPLASMIC"/>
    <property type="match status" value="1"/>
</dbReference>
<proteinExistence type="predicted"/>
<accession>A0ABS2PGI7</accession>
<sequence>MFIAHRGYSHIAPENTITAFQEAIKHGATGIELDVHLTKDNKLVIIHDEALQRTTNGEGLVSEYELTELQQLDAGSWFHPKYKDETLPTLGEVIEALPKDVLINVEIKNIPSFYKGIEKAVVETIERYGRFEQTIVSSFDHSCLYNVKQLNESIKIGVLVNQKMHNIRHYVQGFEPYDVYAIHPHHRLISAKDISEFKEIGLKTFVYTVNDEHEANEWLRSGVDGIISDCIMKKT</sequence>
<organism evidence="2 3">
    <name type="scientific">Geomicrobium sediminis</name>
    <dbReference type="NCBI Taxonomy" id="1347788"/>
    <lineage>
        <taxon>Bacteria</taxon>
        <taxon>Bacillati</taxon>
        <taxon>Bacillota</taxon>
        <taxon>Bacilli</taxon>
        <taxon>Bacillales</taxon>
        <taxon>Geomicrobium</taxon>
    </lineage>
</organism>
<gene>
    <name evidence="2" type="ORF">JOD17_003676</name>
</gene>
<keyword evidence="3" id="KW-1185">Reference proteome</keyword>
<comment type="caution">
    <text evidence="2">The sequence shown here is derived from an EMBL/GenBank/DDBJ whole genome shotgun (WGS) entry which is preliminary data.</text>
</comment>
<dbReference type="SUPFAM" id="SSF51695">
    <property type="entry name" value="PLC-like phosphodiesterases"/>
    <property type="match status" value="1"/>
</dbReference>
<protein>
    <submittedName>
        <fullName evidence="2">Glycerophosphoryl diester phosphodiesterase</fullName>
        <ecNumber evidence="2">3.1.4.46</ecNumber>
    </submittedName>
</protein>
<dbReference type="Proteomes" id="UP000741863">
    <property type="component" value="Unassembled WGS sequence"/>
</dbReference>